<dbReference type="EMBL" id="CP128399">
    <property type="protein sequence ID" value="WJW65852.1"/>
    <property type="molecule type" value="Genomic_DNA"/>
</dbReference>
<name>A0A8T7LWZ7_9CHLR</name>
<evidence type="ECO:0000313" key="2">
    <source>
        <dbReference type="EMBL" id="WJW65852.1"/>
    </source>
</evidence>
<evidence type="ECO:0000313" key="1">
    <source>
        <dbReference type="EMBL" id="NWJ46484.1"/>
    </source>
</evidence>
<proteinExistence type="predicted"/>
<accession>A0A8T7LWZ7</accession>
<dbReference type="AlphaFoldDB" id="A0A8T7LWZ7"/>
<protein>
    <recommendedName>
        <fullName evidence="5">Holin</fullName>
    </recommendedName>
</protein>
<reference evidence="1 3" key="1">
    <citation type="submission" date="2020-06" db="EMBL/GenBank/DDBJ databases">
        <title>Anoxygenic phototrophic Chloroflexota member uses a Type I reaction center.</title>
        <authorList>
            <person name="Tsuji J.M."/>
            <person name="Shaw N.A."/>
            <person name="Nagashima S."/>
            <person name="Venkiteswaran J."/>
            <person name="Schiff S.L."/>
            <person name="Hanada S."/>
            <person name="Tank M."/>
            <person name="Neufeld J.D."/>
        </authorList>
    </citation>
    <scope>NUCLEOTIDE SEQUENCE [LARGE SCALE GENOMIC DNA]</scope>
    <source>
        <strain evidence="1">L227-S17</strain>
    </source>
</reference>
<gene>
    <name evidence="1" type="ORF">HXX08_11445</name>
    <name evidence="2" type="ORF">OZ401_001631</name>
</gene>
<evidence type="ECO:0000313" key="3">
    <source>
        <dbReference type="Proteomes" id="UP000521676"/>
    </source>
</evidence>
<dbReference type="RefSeq" id="WP_341467739.1">
    <property type="nucleotide sequence ID" value="NZ_CP128399.1"/>
</dbReference>
<organism evidence="1 3">
    <name type="scientific">Candidatus Chlorohelix allophototropha</name>
    <dbReference type="NCBI Taxonomy" id="3003348"/>
    <lineage>
        <taxon>Bacteria</taxon>
        <taxon>Bacillati</taxon>
        <taxon>Chloroflexota</taxon>
        <taxon>Chloroflexia</taxon>
        <taxon>Candidatus Chloroheliales</taxon>
        <taxon>Candidatus Chloroheliaceae</taxon>
        <taxon>Candidatus Chlorohelix</taxon>
    </lineage>
</organism>
<evidence type="ECO:0000313" key="4">
    <source>
        <dbReference type="Proteomes" id="UP001431572"/>
    </source>
</evidence>
<keyword evidence="4" id="KW-1185">Reference proteome</keyword>
<dbReference type="Proteomes" id="UP000521676">
    <property type="component" value="Unassembled WGS sequence"/>
</dbReference>
<dbReference type="EMBL" id="JACATZ010000001">
    <property type="protein sequence ID" value="NWJ46484.1"/>
    <property type="molecule type" value="Genomic_DNA"/>
</dbReference>
<dbReference type="Proteomes" id="UP001431572">
    <property type="component" value="Chromosome 1"/>
</dbReference>
<sequence>MSNDTKVVIPLWGEVAIQVLLQLVTALSTWATSNDPTIAALTTSVAGVLFNATTSYLHKSGATKVASKNDTSNK</sequence>
<reference evidence="2" key="2">
    <citation type="journal article" date="2024" name="Nature">
        <title>Anoxygenic phototroph of the Chloroflexota uses a type I reaction centre.</title>
        <authorList>
            <person name="Tsuji J.M."/>
            <person name="Shaw N.A."/>
            <person name="Nagashima S."/>
            <person name="Venkiteswaran J.J."/>
            <person name="Schiff S.L."/>
            <person name="Watanabe T."/>
            <person name="Fukui M."/>
            <person name="Hanada S."/>
            <person name="Tank M."/>
            <person name="Neufeld J.D."/>
        </authorList>
    </citation>
    <scope>NUCLEOTIDE SEQUENCE</scope>
    <source>
        <strain evidence="2">L227-S17</strain>
    </source>
</reference>
<evidence type="ECO:0008006" key="5">
    <source>
        <dbReference type="Google" id="ProtNLM"/>
    </source>
</evidence>